<dbReference type="InterPro" id="IPR018958">
    <property type="entry name" value="Knr4/Smi1-like_dom"/>
</dbReference>
<protein>
    <submittedName>
        <fullName evidence="2">Cell wall assembly regulator SMI1</fullName>
    </submittedName>
</protein>
<evidence type="ECO:0000313" key="2">
    <source>
        <dbReference type="EMBL" id="MBB4743760.1"/>
    </source>
</evidence>
<keyword evidence="3" id="KW-1185">Reference proteome</keyword>
<evidence type="ECO:0000259" key="1">
    <source>
        <dbReference type="SMART" id="SM00860"/>
    </source>
</evidence>
<gene>
    <name evidence="2" type="ORF">BJY16_007219</name>
</gene>
<accession>A0A7W7MBE8</accession>
<dbReference type="Gene3D" id="3.40.1580.10">
    <property type="entry name" value="SMI1/KNR4-like"/>
    <property type="match status" value="1"/>
</dbReference>
<dbReference type="RefSeq" id="WP_185044010.1">
    <property type="nucleotide sequence ID" value="NZ_BAABFG010000005.1"/>
</dbReference>
<dbReference type="Pfam" id="PF09346">
    <property type="entry name" value="SMI1_KNR4"/>
    <property type="match status" value="1"/>
</dbReference>
<dbReference type="EMBL" id="JACHNB010000001">
    <property type="protein sequence ID" value="MBB4743760.1"/>
    <property type="molecule type" value="Genomic_DNA"/>
</dbReference>
<comment type="caution">
    <text evidence="2">The sequence shown here is derived from an EMBL/GenBank/DDBJ whole genome shotgun (WGS) entry which is preliminary data.</text>
</comment>
<dbReference type="AlphaFoldDB" id="A0A7W7MBE8"/>
<proteinExistence type="predicted"/>
<reference evidence="2 3" key="1">
    <citation type="submission" date="2020-08" db="EMBL/GenBank/DDBJ databases">
        <title>Sequencing the genomes of 1000 actinobacteria strains.</title>
        <authorList>
            <person name="Klenk H.-P."/>
        </authorList>
    </citation>
    <scope>NUCLEOTIDE SEQUENCE [LARGE SCALE GENOMIC DNA]</scope>
    <source>
        <strain evidence="2 3">DSM 45809</strain>
    </source>
</reference>
<organism evidence="2 3">
    <name type="scientific">Actinoplanes octamycinicus</name>
    <dbReference type="NCBI Taxonomy" id="135948"/>
    <lineage>
        <taxon>Bacteria</taxon>
        <taxon>Bacillati</taxon>
        <taxon>Actinomycetota</taxon>
        <taxon>Actinomycetes</taxon>
        <taxon>Micromonosporales</taxon>
        <taxon>Micromonosporaceae</taxon>
        <taxon>Actinoplanes</taxon>
    </lineage>
</organism>
<evidence type="ECO:0000313" key="3">
    <source>
        <dbReference type="Proteomes" id="UP000546162"/>
    </source>
</evidence>
<name>A0A7W7MBE8_9ACTN</name>
<feature type="domain" description="Knr4/Smi1-like" evidence="1">
    <location>
        <begin position="28"/>
        <end position="141"/>
    </location>
</feature>
<dbReference type="SMART" id="SM00860">
    <property type="entry name" value="SMI1_KNR4"/>
    <property type="match status" value="1"/>
</dbReference>
<dbReference type="Proteomes" id="UP000546162">
    <property type="component" value="Unassembled WGS sequence"/>
</dbReference>
<sequence length="176" mass="19654">MTSGPDVAGLLRLVRQIPLPPELRDLTGADDSRVAAIAARYDRQLPEEYVRWLRVCDGSYAGPGGIFGVRDALDVLGFHPDWAGRGWLPVAGDGCGNYYVLDLSREHIDRDAVYFVDTMAGEGLTYLVASSFLRFLRFLLEGELGERRWPFRAGHVSAEDPEVLLLRDEELFPWSG</sequence>
<dbReference type="InterPro" id="IPR037883">
    <property type="entry name" value="Knr4/Smi1-like_sf"/>
</dbReference>
<dbReference type="SUPFAM" id="SSF160631">
    <property type="entry name" value="SMI1/KNR4-like"/>
    <property type="match status" value="1"/>
</dbReference>